<evidence type="ECO:0000313" key="1">
    <source>
        <dbReference type="EMBL" id="PXF60900.1"/>
    </source>
</evidence>
<name>A0AC61L3S0_9EURY</name>
<proteinExistence type="predicted"/>
<organism evidence="1 2">
    <name type="scientific">Candidatus Methanogaster sp</name>
    <dbReference type="NCBI Taxonomy" id="3386292"/>
    <lineage>
        <taxon>Archaea</taxon>
        <taxon>Methanobacteriati</taxon>
        <taxon>Methanobacteriota</taxon>
        <taxon>Stenosarchaea group</taxon>
        <taxon>Methanomicrobia</taxon>
        <taxon>Methanosarcinales</taxon>
        <taxon>ANME-2 cluster</taxon>
        <taxon>Candidatus Methanogasteraceae</taxon>
        <taxon>Candidatus Methanogaster</taxon>
    </lineage>
</organism>
<protein>
    <submittedName>
        <fullName evidence="1">Uncharacterized protein</fullName>
    </submittedName>
</protein>
<dbReference type="Proteomes" id="UP000248329">
    <property type="component" value="Unassembled WGS sequence"/>
</dbReference>
<comment type="caution">
    <text evidence="1">The sequence shown here is derived from an EMBL/GenBank/DDBJ whole genome shotgun (WGS) entry which is preliminary data.</text>
</comment>
<gene>
    <name evidence="1" type="ORF">C4B59_06965</name>
</gene>
<evidence type="ECO:0000313" key="2">
    <source>
        <dbReference type="Proteomes" id="UP000248329"/>
    </source>
</evidence>
<accession>A0AC61L3S0</accession>
<sequence length="257" mass="29263">MKTAFVIMPFDDEIANDVYELITKPICNEFDLEVRRADEIFTPNPILDDIVAAIEESTVIIVDISGKNPNVFYELGMSHMLKRTQTIIITHDECNGTPFDIAHFRIIKYENTISGKAIYENQLKRTLEHLLRDYKIIYEDVFELMINVLMSDEVDESSLYALMALTKAPMPLHKHDPLHVEGHYKDGGWVTSESRSAESKVSQFIELGYAKVSGDIVILTDKGKAFIDLLDERGFVCDFVNGHILSEGYVPHCKWGD</sequence>
<dbReference type="EMBL" id="PQXF01000010">
    <property type="protein sequence ID" value="PXF60900.1"/>
    <property type="molecule type" value="Genomic_DNA"/>
</dbReference>
<reference evidence="1" key="1">
    <citation type="submission" date="2018-01" db="EMBL/GenBank/DDBJ databases">
        <authorList>
            <person name="Krukenberg V."/>
        </authorList>
    </citation>
    <scope>NUCLEOTIDE SEQUENCE</scope>
    <source>
        <strain evidence="1">E20ANME2</strain>
    </source>
</reference>